<accession>A0A4Z0Q5I8</accession>
<comment type="caution">
    <text evidence="1">The sequence shown here is derived from an EMBL/GenBank/DDBJ whole genome shotgun (WGS) entry which is preliminary data.</text>
</comment>
<proteinExistence type="predicted"/>
<keyword evidence="2" id="KW-1185">Reference proteome</keyword>
<dbReference type="Gene3D" id="3.60.15.10">
    <property type="entry name" value="Ribonuclease Z/Hydroxyacylglutathione hydrolase-like"/>
    <property type="match status" value="1"/>
</dbReference>
<dbReference type="InterPro" id="IPR036866">
    <property type="entry name" value="RibonucZ/Hydroxyglut_hydro"/>
</dbReference>
<dbReference type="OrthoDB" id="418728at2"/>
<evidence type="ECO:0000313" key="1">
    <source>
        <dbReference type="EMBL" id="TGE25347.1"/>
    </source>
</evidence>
<name>A0A4Z0Q5I8_9BACT</name>
<evidence type="ECO:0000313" key="2">
    <source>
        <dbReference type="Proteomes" id="UP000297549"/>
    </source>
</evidence>
<sequence length="543" mass="60954">MAHNSATAARMAQELAEGEILLPKKPTRVEIRMYCMGTGDCFGLKFYAGPERIFTMMIDCGSCVGDANDFRPYVENLATWIKHDAEPEGKNTSDPERWEGGVIDLLVVTHEHQDHVNGFAKCADIFEQLKIRQAWFAWTENPKDPSGTAQDLQHKRLRMREGFQKALNKVDDNRKAIEKENTQALAALESLFMGLETLGEINLDEKGSPPGKPLAGMVSIKKLVTNNPDTVVRYLSPGTSLSFPQLPDVKFHVLGPPLDKKYIYKDGREGKDVHKRHFSIGEGILAMNTFANLNSDEAYADLPFGREYVVDEKALTNADIKKAADNMQEYLKKVRTLLNAYNGVQESGQEDADDEKWRQIENEWLYTAGSLAIRLNSHINNTSLALAIETGKNGKVLLLPGDAEYGSWESWHMIEKWAGAGPNGKHFVEDLLNRTVFYKVSHHLSYNGTPLDKGIKLMSNPSLTTMVTLDRTRISSRWKTTMPNSPLLSELIERCEGRCIIMNENDIVNPPSDTVSLASLPDYAQHAPNKTAQVLWKQYTVRL</sequence>
<dbReference type="Proteomes" id="UP000297549">
    <property type="component" value="Unassembled WGS sequence"/>
</dbReference>
<dbReference type="AlphaFoldDB" id="A0A4Z0Q5I8"/>
<dbReference type="EMBL" id="SRLC01000001">
    <property type="protein sequence ID" value="TGE25347.1"/>
    <property type="molecule type" value="Genomic_DNA"/>
</dbReference>
<gene>
    <name evidence="1" type="ORF">E5K00_09215</name>
</gene>
<dbReference type="RefSeq" id="WP_135462924.1">
    <property type="nucleotide sequence ID" value="NZ_SRLC01000001.1"/>
</dbReference>
<protein>
    <submittedName>
        <fullName evidence="1">Uncharacterized protein</fullName>
    </submittedName>
</protein>
<reference evidence="1 2" key="1">
    <citation type="submission" date="2019-04" db="EMBL/GenBank/DDBJ databases">
        <authorList>
            <person name="Feng G."/>
            <person name="Zhang J."/>
            <person name="Zhu H."/>
        </authorList>
    </citation>
    <scope>NUCLEOTIDE SEQUENCE [LARGE SCALE GENOMIC DNA]</scope>
    <source>
        <strain evidence="1 2">JCM 31653</strain>
    </source>
</reference>
<organism evidence="1 2">
    <name type="scientific">Hymenobacter aquaticus</name>
    <dbReference type="NCBI Taxonomy" id="1867101"/>
    <lineage>
        <taxon>Bacteria</taxon>
        <taxon>Pseudomonadati</taxon>
        <taxon>Bacteroidota</taxon>
        <taxon>Cytophagia</taxon>
        <taxon>Cytophagales</taxon>
        <taxon>Hymenobacteraceae</taxon>
        <taxon>Hymenobacter</taxon>
    </lineage>
</organism>
<dbReference type="SUPFAM" id="SSF56281">
    <property type="entry name" value="Metallo-hydrolase/oxidoreductase"/>
    <property type="match status" value="1"/>
</dbReference>